<evidence type="ECO:0000313" key="2">
    <source>
        <dbReference type="EMBL" id="KFA93626.1"/>
    </source>
</evidence>
<gene>
    <name evidence="2" type="ORF">Q664_07615</name>
</gene>
<feature type="signal peptide" evidence="1">
    <location>
        <begin position="1"/>
        <end position="18"/>
    </location>
</feature>
<accession>A0A084SYU1</accession>
<name>A0A084SYU1_9BACT</name>
<reference evidence="2 3" key="1">
    <citation type="submission" date="2014-07" db="EMBL/GenBank/DDBJ databases">
        <title>Draft Genome Sequence of Gephyronic Acid Producer, Cystobacter violaceus Strain Cb vi76.</title>
        <authorList>
            <person name="Stevens D.C."/>
            <person name="Young J."/>
            <person name="Carmichael R."/>
            <person name="Tan J."/>
            <person name="Taylor R.E."/>
        </authorList>
    </citation>
    <scope>NUCLEOTIDE SEQUENCE [LARGE SCALE GENOMIC DNA]</scope>
    <source>
        <strain evidence="2 3">Cb vi76</strain>
    </source>
</reference>
<dbReference type="RefSeq" id="WP_043391509.1">
    <property type="nucleotide sequence ID" value="NZ_JPMI01000045.1"/>
</dbReference>
<dbReference type="Proteomes" id="UP000028547">
    <property type="component" value="Unassembled WGS sequence"/>
</dbReference>
<proteinExistence type="predicted"/>
<feature type="chain" id="PRO_5001781895" description="Lipoprotein" evidence="1">
    <location>
        <begin position="19"/>
        <end position="155"/>
    </location>
</feature>
<protein>
    <recommendedName>
        <fullName evidence="4">Lipoprotein</fullName>
    </recommendedName>
</protein>
<keyword evidence="1" id="KW-0732">Signal</keyword>
<evidence type="ECO:0000256" key="1">
    <source>
        <dbReference type="SAM" id="SignalP"/>
    </source>
</evidence>
<organism evidence="2 3">
    <name type="scientific">Archangium violaceum Cb vi76</name>
    <dbReference type="NCBI Taxonomy" id="1406225"/>
    <lineage>
        <taxon>Bacteria</taxon>
        <taxon>Pseudomonadati</taxon>
        <taxon>Myxococcota</taxon>
        <taxon>Myxococcia</taxon>
        <taxon>Myxococcales</taxon>
        <taxon>Cystobacterineae</taxon>
        <taxon>Archangiaceae</taxon>
        <taxon>Archangium</taxon>
    </lineage>
</organism>
<dbReference type="EMBL" id="JPMI01000045">
    <property type="protein sequence ID" value="KFA93626.1"/>
    <property type="molecule type" value="Genomic_DNA"/>
</dbReference>
<evidence type="ECO:0008006" key="4">
    <source>
        <dbReference type="Google" id="ProtNLM"/>
    </source>
</evidence>
<comment type="caution">
    <text evidence="2">The sequence shown here is derived from an EMBL/GenBank/DDBJ whole genome shotgun (WGS) entry which is preliminary data.</text>
</comment>
<sequence>MRTIAIVAVLLAAAPVVAKPWQGVEPGQTKRELLIQKFGEPSRVVTTEGKEIIAYFDQKAIKGTKQVQFKVDPGTQLVERIDVFPGPVIDKESVESTYGNACPAGKAPAGPCYQKKLTDDFRTYMLYAKLGLAVFLNEDGKTVHSFIFTPQPAGK</sequence>
<dbReference type="AlphaFoldDB" id="A0A084SYU1"/>
<evidence type="ECO:0000313" key="3">
    <source>
        <dbReference type="Proteomes" id="UP000028547"/>
    </source>
</evidence>